<protein>
    <recommendedName>
        <fullName evidence="3">N-acetyltransferase domain-containing protein</fullName>
    </recommendedName>
</protein>
<gene>
    <name evidence="1" type="ORF">M1R53_02535</name>
</gene>
<reference evidence="1" key="1">
    <citation type="submission" date="2022-04" db="EMBL/GenBank/DDBJ databases">
        <title>Complete genome sequences of Ezakiella coagulans and Fenollaria massiliensis.</title>
        <authorList>
            <person name="France M.T."/>
            <person name="Clifford J."/>
            <person name="Narina S."/>
            <person name="Rutt L."/>
            <person name="Ravel J."/>
        </authorList>
    </citation>
    <scope>NUCLEOTIDE SEQUENCE</scope>
    <source>
        <strain evidence="1">C0061C2</strain>
    </source>
</reference>
<dbReference type="KEGG" id="fms:M1R53_02535"/>
<proteinExistence type="predicted"/>
<dbReference type="InterPro" id="IPR016181">
    <property type="entry name" value="Acyl_CoA_acyltransferase"/>
</dbReference>
<dbReference type="InterPro" id="IPR039968">
    <property type="entry name" value="BcerS-like"/>
</dbReference>
<evidence type="ECO:0000313" key="2">
    <source>
        <dbReference type="Proteomes" id="UP000831151"/>
    </source>
</evidence>
<name>A0A9E7DKG9_9FIRM</name>
<sequence length="377" mass="44371">MLALISIKEVNDKKTLNDFVDFIYENYKGDKNFVPPLRSDYIKYVQGVDNDLNEAGPNAKYICYDDDKVVGRLLVGVNNIINNYHGFKEGYISLFECVENYEYAEKLLDKAIEFLKSHGMTKVKGPLSLPGGEDNRGFIVDNFDAQPFIMNTYNKKYYNDFFIKYGFEKYFDCYAYKDTIGNADIERYEKLVPYAMKKFDFRVDNIDLSNVDKDAMDIMNVLERALPREWDDFAPPREEEIRKIVKQLVPFADSDLIFIARDNKTNEPIGFNITLPDYNQAIKKMNGKMFPFGFLKFLYYKRKINRIRFFVLFVVPEYRKKGVTSVMYLKTYLNALKKGYTELEGSTIWEYNRDMMNDVESFGAKINITYRIYQKDI</sequence>
<dbReference type="EMBL" id="CP096649">
    <property type="protein sequence ID" value="UQK59541.1"/>
    <property type="molecule type" value="Genomic_DNA"/>
</dbReference>
<dbReference type="PANTHER" id="PTHR41368:SF1">
    <property type="entry name" value="PROTEIN YGHO"/>
    <property type="match status" value="1"/>
</dbReference>
<dbReference type="Gene3D" id="3.40.630.30">
    <property type="match status" value="1"/>
</dbReference>
<dbReference type="PANTHER" id="PTHR41368">
    <property type="entry name" value="PROTEIN YGHO"/>
    <property type="match status" value="1"/>
</dbReference>
<accession>A0A9E7DKG9</accession>
<keyword evidence="2" id="KW-1185">Reference proteome</keyword>
<dbReference type="Proteomes" id="UP000831151">
    <property type="component" value="Chromosome"/>
</dbReference>
<evidence type="ECO:0000313" key="1">
    <source>
        <dbReference type="EMBL" id="UQK59541.1"/>
    </source>
</evidence>
<evidence type="ECO:0008006" key="3">
    <source>
        <dbReference type="Google" id="ProtNLM"/>
    </source>
</evidence>
<dbReference type="RefSeq" id="WP_249242957.1">
    <property type="nucleotide sequence ID" value="NZ_CP096649.1"/>
</dbReference>
<dbReference type="SUPFAM" id="SSF55729">
    <property type="entry name" value="Acyl-CoA N-acyltransferases (Nat)"/>
    <property type="match status" value="1"/>
</dbReference>
<organism evidence="1 2">
    <name type="scientific">Fenollaria massiliensis</name>
    <dbReference type="NCBI Taxonomy" id="938288"/>
    <lineage>
        <taxon>Bacteria</taxon>
        <taxon>Bacillati</taxon>
        <taxon>Bacillota</taxon>
        <taxon>Clostridia</taxon>
        <taxon>Eubacteriales</taxon>
        <taxon>Fenollaria</taxon>
    </lineage>
</organism>
<dbReference type="AlphaFoldDB" id="A0A9E7DKG9"/>